<dbReference type="CDD" id="cd16345">
    <property type="entry name" value="LMWP_ArsC"/>
    <property type="match status" value="1"/>
</dbReference>
<reference evidence="3 4" key="1">
    <citation type="submission" date="2023-06" db="EMBL/GenBank/DDBJ databases">
        <authorList>
            <person name="Oyuntsetseg B."/>
            <person name="Kim S.B."/>
        </authorList>
    </citation>
    <scope>NUCLEOTIDE SEQUENCE [LARGE SCALE GENOMIC DNA]</scope>
    <source>
        <strain evidence="3 4">2-15</strain>
    </source>
</reference>
<dbReference type="SMART" id="SM00226">
    <property type="entry name" value="LMWPc"/>
    <property type="match status" value="1"/>
</dbReference>
<dbReference type="AlphaFoldDB" id="A0A9Y2MU25"/>
<proteinExistence type="predicted"/>
<dbReference type="SUPFAM" id="SSF52788">
    <property type="entry name" value="Phosphotyrosine protein phosphatases I"/>
    <property type="match status" value="1"/>
</dbReference>
<keyword evidence="4" id="KW-1185">Reference proteome</keyword>
<dbReference type="InterPro" id="IPR036196">
    <property type="entry name" value="Ptyr_pPase_sf"/>
</dbReference>
<gene>
    <name evidence="3" type="ORF">QRX50_28720</name>
</gene>
<dbReference type="Pfam" id="PF01451">
    <property type="entry name" value="LMWPc"/>
    <property type="match status" value="1"/>
</dbReference>
<dbReference type="Gene3D" id="1.10.10.10">
    <property type="entry name" value="Winged helix-like DNA-binding domain superfamily/Winged helix DNA-binding domain"/>
    <property type="match status" value="1"/>
</dbReference>
<dbReference type="Gene3D" id="3.40.50.2300">
    <property type="match status" value="1"/>
</dbReference>
<sequence length="258" mass="28335">MDTARRTPGAPRFLHLAGEQLRWDLLRALAHSDHRVGDLITAVGQPQSLVSYHLRKLRSGGLVTGRRSSADGRDTYYRLDLDRCAELLADTGQGLHPALALVPPTPPAAGSMRGRVLFLCTGNSARSQMAEALLRRRAPHVEIASAGSHPKPLHPNAIAVMREQGIDLSGHHSKHIDEFTGQRFDYVISLCDKVREVCPEFPGHPDLVHWSMPDPSAAGDTPEASYPAFARTADELSTRIGFLLPNLTRTHLTETRRS</sequence>
<feature type="domain" description="HTH arsR-type" evidence="2">
    <location>
        <begin position="1"/>
        <end position="99"/>
    </location>
</feature>
<protein>
    <submittedName>
        <fullName evidence="3">MarR family transcriptional regulator</fullName>
    </submittedName>
</protein>
<dbReference type="PANTHER" id="PTHR43428">
    <property type="entry name" value="ARSENATE REDUCTASE"/>
    <property type="match status" value="1"/>
</dbReference>
<dbReference type="SUPFAM" id="SSF46785">
    <property type="entry name" value="Winged helix' DNA-binding domain"/>
    <property type="match status" value="1"/>
</dbReference>
<dbReference type="PROSITE" id="PS50987">
    <property type="entry name" value="HTH_ARSR_2"/>
    <property type="match status" value="1"/>
</dbReference>
<evidence type="ECO:0000313" key="4">
    <source>
        <dbReference type="Proteomes" id="UP001236014"/>
    </source>
</evidence>
<keyword evidence="1" id="KW-0059">Arsenical resistance</keyword>
<dbReference type="InterPro" id="IPR001845">
    <property type="entry name" value="HTH_ArsR_DNA-bd_dom"/>
</dbReference>
<dbReference type="GO" id="GO:0003700">
    <property type="term" value="F:DNA-binding transcription factor activity"/>
    <property type="evidence" value="ECO:0007669"/>
    <property type="project" value="InterPro"/>
</dbReference>
<dbReference type="InterPro" id="IPR036388">
    <property type="entry name" value="WH-like_DNA-bd_sf"/>
</dbReference>
<dbReference type="KEGG" id="acab:QRX50_28720"/>
<dbReference type="GO" id="GO:0046685">
    <property type="term" value="P:response to arsenic-containing substance"/>
    <property type="evidence" value="ECO:0007669"/>
    <property type="project" value="UniProtKB-KW"/>
</dbReference>
<dbReference type="Proteomes" id="UP001236014">
    <property type="component" value="Chromosome"/>
</dbReference>
<name>A0A9Y2MU25_9PSEU</name>
<dbReference type="PANTHER" id="PTHR43428:SF1">
    <property type="entry name" value="ARSENATE REDUCTASE"/>
    <property type="match status" value="1"/>
</dbReference>
<dbReference type="RefSeq" id="WP_285966260.1">
    <property type="nucleotide sequence ID" value="NZ_CP127294.1"/>
</dbReference>
<dbReference type="Pfam" id="PF01022">
    <property type="entry name" value="HTH_5"/>
    <property type="match status" value="1"/>
</dbReference>
<dbReference type="CDD" id="cd00090">
    <property type="entry name" value="HTH_ARSR"/>
    <property type="match status" value="1"/>
</dbReference>
<dbReference type="InterPro" id="IPR036390">
    <property type="entry name" value="WH_DNA-bd_sf"/>
</dbReference>
<dbReference type="SMART" id="SM00418">
    <property type="entry name" value="HTH_ARSR"/>
    <property type="match status" value="1"/>
</dbReference>
<dbReference type="InterPro" id="IPR023485">
    <property type="entry name" value="Ptyr_pPase"/>
</dbReference>
<dbReference type="InterPro" id="IPR011991">
    <property type="entry name" value="ArsR-like_HTH"/>
</dbReference>
<evidence type="ECO:0000259" key="2">
    <source>
        <dbReference type="PROSITE" id="PS50987"/>
    </source>
</evidence>
<accession>A0A9Y2MU25</accession>
<evidence type="ECO:0000256" key="1">
    <source>
        <dbReference type="ARBA" id="ARBA00022849"/>
    </source>
</evidence>
<organism evidence="3 4">
    <name type="scientific">Amycolatopsis carbonis</name>
    <dbReference type="NCBI Taxonomy" id="715471"/>
    <lineage>
        <taxon>Bacteria</taxon>
        <taxon>Bacillati</taxon>
        <taxon>Actinomycetota</taxon>
        <taxon>Actinomycetes</taxon>
        <taxon>Pseudonocardiales</taxon>
        <taxon>Pseudonocardiaceae</taxon>
        <taxon>Amycolatopsis</taxon>
    </lineage>
</organism>
<evidence type="ECO:0000313" key="3">
    <source>
        <dbReference type="EMBL" id="WIX75489.1"/>
    </source>
</evidence>
<dbReference type="EMBL" id="CP127294">
    <property type="protein sequence ID" value="WIX75489.1"/>
    <property type="molecule type" value="Genomic_DNA"/>
</dbReference>